<feature type="region of interest" description="Disordered" evidence="1">
    <location>
        <begin position="33"/>
        <end position="72"/>
    </location>
</feature>
<gene>
    <name evidence="2" type="ORF">DL762_002795</name>
</gene>
<keyword evidence="3" id="KW-1185">Reference proteome</keyword>
<proteinExistence type="predicted"/>
<evidence type="ECO:0000256" key="1">
    <source>
        <dbReference type="SAM" id="MobiDB-lite"/>
    </source>
</evidence>
<reference evidence="2 3" key="1">
    <citation type="submission" date="2018-06" db="EMBL/GenBank/DDBJ databases">
        <title>Complete Genomes of Monosporascus.</title>
        <authorList>
            <person name="Robinson A.J."/>
            <person name="Natvig D.O."/>
        </authorList>
    </citation>
    <scope>NUCLEOTIDE SEQUENCE [LARGE SCALE GENOMIC DNA]</scope>
    <source>
        <strain evidence="2 3">CBS 609.92</strain>
    </source>
</reference>
<name>A0ABY0HCI9_9PEZI</name>
<sequence>MGQRDVVAQHNQCMISVSQKAVLTLTGEHRDSCRPLARRPAGSTQAVPGGQGNRLGLDDDDEQPGLCYDGGGDEDAAYEVQLKGTGARGRRPPGMFDLRVDDAVTGDGDICQVASDAPDIDDSHSYDG</sequence>
<protein>
    <submittedName>
        <fullName evidence="2">Uncharacterized protein</fullName>
    </submittedName>
</protein>
<comment type="caution">
    <text evidence="2">The sequence shown here is derived from an EMBL/GenBank/DDBJ whole genome shotgun (WGS) entry which is preliminary data.</text>
</comment>
<dbReference type="Proteomes" id="UP000294003">
    <property type="component" value="Unassembled WGS sequence"/>
</dbReference>
<evidence type="ECO:0000313" key="3">
    <source>
        <dbReference type="Proteomes" id="UP000294003"/>
    </source>
</evidence>
<accession>A0ABY0HCI9</accession>
<dbReference type="EMBL" id="QJNS01000059">
    <property type="protein sequence ID" value="RYO90273.1"/>
    <property type="molecule type" value="Genomic_DNA"/>
</dbReference>
<feature type="region of interest" description="Disordered" evidence="1">
    <location>
        <begin position="109"/>
        <end position="128"/>
    </location>
</feature>
<organism evidence="2 3">
    <name type="scientific">Monosporascus cannonballus</name>
    <dbReference type="NCBI Taxonomy" id="155416"/>
    <lineage>
        <taxon>Eukaryota</taxon>
        <taxon>Fungi</taxon>
        <taxon>Dikarya</taxon>
        <taxon>Ascomycota</taxon>
        <taxon>Pezizomycotina</taxon>
        <taxon>Sordariomycetes</taxon>
        <taxon>Xylariomycetidae</taxon>
        <taxon>Xylariales</taxon>
        <taxon>Xylariales incertae sedis</taxon>
        <taxon>Monosporascus</taxon>
    </lineage>
</organism>
<evidence type="ECO:0000313" key="2">
    <source>
        <dbReference type="EMBL" id="RYO90273.1"/>
    </source>
</evidence>